<protein>
    <recommendedName>
        <fullName evidence="2">UspA domain-containing protein</fullName>
    </recommendedName>
</protein>
<dbReference type="CDD" id="cd00293">
    <property type="entry name" value="USP-like"/>
    <property type="match status" value="1"/>
</dbReference>
<evidence type="ECO:0000313" key="4">
    <source>
        <dbReference type="Proteomes" id="UP000051697"/>
    </source>
</evidence>
<dbReference type="PATRIC" id="fig|1423778.4.peg.664"/>
<dbReference type="PIRSF" id="PIRSF006276">
    <property type="entry name" value="UspA"/>
    <property type="match status" value="1"/>
</dbReference>
<comment type="caution">
    <text evidence="3">The sequence shown here is derived from an EMBL/GenBank/DDBJ whole genome shotgun (WGS) entry which is preliminary data.</text>
</comment>
<organism evidence="3 4">
    <name type="scientific">Paucilactobacillus oligofermentans DSM 15707 = LMG 22743</name>
    <dbReference type="NCBI Taxonomy" id="1423778"/>
    <lineage>
        <taxon>Bacteria</taxon>
        <taxon>Bacillati</taxon>
        <taxon>Bacillota</taxon>
        <taxon>Bacilli</taxon>
        <taxon>Lactobacillales</taxon>
        <taxon>Lactobacillaceae</taxon>
        <taxon>Paucilactobacillus</taxon>
    </lineage>
</organism>
<gene>
    <name evidence="3" type="ORF">FC70_GL000636</name>
</gene>
<sequence length="171" mass="18660">MEVTFMKKYTNVLVGIDGSEQSEMAFNKAVTITTQNDATLSLLSVINGERFPNTSTVGYGFIDRSVYDTSVSEMKKKLATYKQTAMDAGVKDVNIDVKIGNAKVELGSDYPRDNDIDLIVVGATGLNFIGRMLVGSTAAYVIKEAPCDVIVVKTDEDNKPVDLQKTTYPEI</sequence>
<name>A0A0R1RHQ5_9LACO</name>
<dbReference type="PANTHER" id="PTHR46268">
    <property type="entry name" value="STRESS RESPONSE PROTEIN NHAX"/>
    <property type="match status" value="1"/>
</dbReference>
<comment type="similarity">
    <text evidence="1">Belongs to the universal stress protein A family.</text>
</comment>
<dbReference type="InterPro" id="IPR006016">
    <property type="entry name" value="UspA"/>
</dbReference>
<dbReference type="STRING" id="1423778.FC70_GL000636"/>
<dbReference type="Gene3D" id="3.40.50.620">
    <property type="entry name" value="HUPs"/>
    <property type="match status" value="1"/>
</dbReference>
<dbReference type="EMBL" id="AZFE01000030">
    <property type="protein sequence ID" value="KRL56049.1"/>
    <property type="molecule type" value="Genomic_DNA"/>
</dbReference>
<dbReference type="InterPro" id="IPR006015">
    <property type="entry name" value="Universal_stress_UspA"/>
</dbReference>
<evidence type="ECO:0000259" key="2">
    <source>
        <dbReference type="Pfam" id="PF00582"/>
    </source>
</evidence>
<dbReference type="OrthoDB" id="2321605at2"/>
<dbReference type="Proteomes" id="UP000051697">
    <property type="component" value="Unassembled WGS sequence"/>
</dbReference>
<evidence type="ECO:0000313" key="3">
    <source>
        <dbReference type="EMBL" id="KRL56049.1"/>
    </source>
</evidence>
<accession>A0A0R1RHQ5</accession>
<evidence type="ECO:0000256" key="1">
    <source>
        <dbReference type="ARBA" id="ARBA00008791"/>
    </source>
</evidence>
<reference evidence="3 4" key="1">
    <citation type="journal article" date="2015" name="Genome Announc.">
        <title>Expanding the biotechnology potential of lactobacilli through comparative genomics of 213 strains and associated genera.</title>
        <authorList>
            <person name="Sun Z."/>
            <person name="Harris H.M."/>
            <person name="McCann A."/>
            <person name="Guo C."/>
            <person name="Argimon S."/>
            <person name="Zhang W."/>
            <person name="Yang X."/>
            <person name="Jeffery I.B."/>
            <person name="Cooney J.C."/>
            <person name="Kagawa T.F."/>
            <person name="Liu W."/>
            <person name="Song Y."/>
            <person name="Salvetti E."/>
            <person name="Wrobel A."/>
            <person name="Rasinkangas P."/>
            <person name="Parkhill J."/>
            <person name="Rea M.C."/>
            <person name="O'Sullivan O."/>
            <person name="Ritari J."/>
            <person name="Douillard F.P."/>
            <person name="Paul Ross R."/>
            <person name="Yang R."/>
            <person name="Briner A.E."/>
            <person name="Felis G.E."/>
            <person name="de Vos W.M."/>
            <person name="Barrangou R."/>
            <person name="Klaenhammer T.R."/>
            <person name="Caufield P.W."/>
            <person name="Cui Y."/>
            <person name="Zhang H."/>
            <person name="O'Toole P.W."/>
        </authorList>
    </citation>
    <scope>NUCLEOTIDE SEQUENCE [LARGE SCALE GENOMIC DNA]</scope>
    <source>
        <strain evidence="3 4">DSM 15707</strain>
    </source>
</reference>
<feature type="domain" description="UspA" evidence="2">
    <location>
        <begin position="9"/>
        <end position="153"/>
    </location>
</feature>
<keyword evidence="4" id="KW-1185">Reference proteome</keyword>
<dbReference type="SUPFAM" id="SSF52402">
    <property type="entry name" value="Adenine nucleotide alpha hydrolases-like"/>
    <property type="match status" value="1"/>
</dbReference>
<proteinExistence type="inferred from homology"/>
<dbReference type="PANTHER" id="PTHR46268:SF6">
    <property type="entry name" value="UNIVERSAL STRESS PROTEIN UP12"/>
    <property type="match status" value="1"/>
</dbReference>
<dbReference type="AlphaFoldDB" id="A0A0R1RHQ5"/>
<dbReference type="InterPro" id="IPR014729">
    <property type="entry name" value="Rossmann-like_a/b/a_fold"/>
</dbReference>
<dbReference type="PRINTS" id="PR01438">
    <property type="entry name" value="UNVRSLSTRESS"/>
</dbReference>
<dbReference type="Pfam" id="PF00582">
    <property type="entry name" value="Usp"/>
    <property type="match status" value="1"/>
</dbReference>